<keyword evidence="9" id="KW-1185">Reference proteome</keyword>
<feature type="transmembrane region" description="Helical" evidence="7">
    <location>
        <begin position="122"/>
        <end position="142"/>
    </location>
</feature>
<name>A0ABR7NJR9_9FIRM</name>
<feature type="transmembrane region" description="Helical" evidence="7">
    <location>
        <begin position="181"/>
        <end position="203"/>
    </location>
</feature>
<feature type="transmembrane region" description="Helical" evidence="7">
    <location>
        <begin position="254"/>
        <end position="272"/>
    </location>
</feature>
<dbReference type="PANTHER" id="PTHR30106:SF1">
    <property type="entry name" value="UPF0324 MEMBRANE PROTEIN FN0533"/>
    <property type="match status" value="1"/>
</dbReference>
<comment type="subcellular location">
    <subcellularLocation>
        <location evidence="1">Cell membrane</location>
        <topology evidence="1">Multi-pass membrane protein</topology>
    </subcellularLocation>
</comment>
<evidence type="ECO:0000256" key="7">
    <source>
        <dbReference type="SAM" id="Phobius"/>
    </source>
</evidence>
<accession>A0ABR7NJR9</accession>
<organism evidence="8 9">
    <name type="scientific">Yanshouia hominis</name>
    <dbReference type="NCBI Taxonomy" id="2763673"/>
    <lineage>
        <taxon>Bacteria</taxon>
        <taxon>Bacillati</taxon>
        <taxon>Bacillota</taxon>
        <taxon>Clostridia</taxon>
        <taxon>Eubacteriales</taxon>
        <taxon>Oscillospiraceae</taxon>
        <taxon>Yanshouia</taxon>
    </lineage>
</organism>
<evidence type="ECO:0000256" key="1">
    <source>
        <dbReference type="ARBA" id="ARBA00004651"/>
    </source>
</evidence>
<comment type="similarity">
    <text evidence="2">Belongs to the UPF0324 family.</text>
</comment>
<reference evidence="8 9" key="1">
    <citation type="submission" date="2020-08" db="EMBL/GenBank/DDBJ databases">
        <title>Genome public.</title>
        <authorList>
            <person name="Liu C."/>
            <person name="Sun Q."/>
        </authorList>
    </citation>
    <scope>NUCLEOTIDE SEQUENCE [LARGE SCALE GENOMIC DNA]</scope>
    <source>
        <strain evidence="8 9">BX1</strain>
    </source>
</reference>
<dbReference type="Proteomes" id="UP000658131">
    <property type="component" value="Unassembled WGS sequence"/>
</dbReference>
<evidence type="ECO:0000256" key="5">
    <source>
        <dbReference type="ARBA" id="ARBA00022989"/>
    </source>
</evidence>
<evidence type="ECO:0000313" key="8">
    <source>
        <dbReference type="EMBL" id="MBC8576652.1"/>
    </source>
</evidence>
<dbReference type="InterPro" id="IPR018383">
    <property type="entry name" value="UPF0324_pro"/>
</dbReference>
<dbReference type="EMBL" id="JACRTB010000013">
    <property type="protein sequence ID" value="MBC8576652.1"/>
    <property type="molecule type" value="Genomic_DNA"/>
</dbReference>
<dbReference type="Pfam" id="PF03601">
    <property type="entry name" value="Cons_hypoth698"/>
    <property type="match status" value="1"/>
</dbReference>
<keyword evidence="4 7" id="KW-0812">Transmembrane</keyword>
<feature type="transmembrane region" description="Helical" evidence="7">
    <location>
        <begin position="284"/>
        <end position="312"/>
    </location>
</feature>
<keyword evidence="5 7" id="KW-1133">Transmembrane helix</keyword>
<keyword evidence="6 7" id="KW-0472">Membrane</keyword>
<evidence type="ECO:0000256" key="3">
    <source>
        <dbReference type="ARBA" id="ARBA00022475"/>
    </source>
</evidence>
<feature type="transmembrane region" description="Helical" evidence="7">
    <location>
        <begin position="67"/>
        <end position="84"/>
    </location>
</feature>
<evidence type="ECO:0000313" key="9">
    <source>
        <dbReference type="Proteomes" id="UP000658131"/>
    </source>
</evidence>
<comment type="caution">
    <text evidence="8">The sequence shown here is derived from an EMBL/GenBank/DDBJ whole genome shotgun (WGS) entry which is preliminary data.</text>
</comment>
<feature type="transmembrane region" description="Helical" evidence="7">
    <location>
        <begin position="215"/>
        <end position="233"/>
    </location>
</feature>
<gene>
    <name evidence="8" type="ORF">H8717_09580</name>
</gene>
<feature type="transmembrane region" description="Helical" evidence="7">
    <location>
        <begin position="324"/>
        <end position="348"/>
    </location>
</feature>
<proteinExistence type="inferred from homology"/>
<feature type="transmembrane region" description="Helical" evidence="7">
    <location>
        <begin position="148"/>
        <end position="169"/>
    </location>
</feature>
<protein>
    <submittedName>
        <fullName evidence="8">Sulfate exporter family transporter</fullName>
    </submittedName>
</protein>
<dbReference type="PANTHER" id="PTHR30106">
    <property type="entry name" value="INNER MEMBRANE PROTEIN YEIH-RELATED"/>
    <property type="match status" value="1"/>
</dbReference>
<sequence length="351" mass="36652">MNVFSRLSGGILAAAALAAAAKFCSALIPYELISAGVFAMLIGMILHPLAERLEFCREGIAFTSKKVLKGSIVLMGITLSFSQVLEVGKFSLIVMCFTLTAAFGFGNLFGRMFGMNWKLSNLISAGTGICGGSAIAAISPTIDADDSDIAYAISATFLFDIVMVILFPIMGRAAGMSDMGFGLWAGTAVNDTSSVVAAGYAFSDLAGQFSTIVKLTRTLSIVPIVILFAYINERMKAKSAGTAGGRIQVSVRRIFPWFILLFLGMVALRSLLDAMAVAGVWGMSAAGVGGFAAVLSSLSKFGMVMALGAIGLKTDFKSVAKSGFIPMLHGFIISALVVIVSFGAQAMLGQL</sequence>
<feature type="transmembrane region" description="Helical" evidence="7">
    <location>
        <begin position="90"/>
        <end position="110"/>
    </location>
</feature>
<feature type="transmembrane region" description="Helical" evidence="7">
    <location>
        <begin position="30"/>
        <end position="46"/>
    </location>
</feature>
<evidence type="ECO:0000256" key="4">
    <source>
        <dbReference type="ARBA" id="ARBA00022692"/>
    </source>
</evidence>
<evidence type="ECO:0000256" key="2">
    <source>
        <dbReference type="ARBA" id="ARBA00007977"/>
    </source>
</evidence>
<keyword evidence="3" id="KW-1003">Cell membrane</keyword>
<evidence type="ECO:0000256" key="6">
    <source>
        <dbReference type="ARBA" id="ARBA00023136"/>
    </source>
</evidence>